<dbReference type="Proteomes" id="UP001177670">
    <property type="component" value="Unassembled WGS sequence"/>
</dbReference>
<evidence type="ECO:0000313" key="3">
    <source>
        <dbReference type="Proteomes" id="UP001177670"/>
    </source>
</evidence>
<evidence type="ECO:0000256" key="1">
    <source>
        <dbReference type="SAM" id="MobiDB-lite"/>
    </source>
</evidence>
<accession>A0AA40KYB3</accession>
<proteinExistence type="predicted"/>
<dbReference type="AlphaFoldDB" id="A0AA40KYB3"/>
<evidence type="ECO:0000313" key="2">
    <source>
        <dbReference type="EMBL" id="KAK1137376.1"/>
    </source>
</evidence>
<organism evidence="2 3">
    <name type="scientific">Melipona bicolor</name>
    <dbReference type="NCBI Taxonomy" id="60889"/>
    <lineage>
        <taxon>Eukaryota</taxon>
        <taxon>Metazoa</taxon>
        <taxon>Ecdysozoa</taxon>
        <taxon>Arthropoda</taxon>
        <taxon>Hexapoda</taxon>
        <taxon>Insecta</taxon>
        <taxon>Pterygota</taxon>
        <taxon>Neoptera</taxon>
        <taxon>Endopterygota</taxon>
        <taxon>Hymenoptera</taxon>
        <taxon>Apocrita</taxon>
        <taxon>Aculeata</taxon>
        <taxon>Apoidea</taxon>
        <taxon>Anthophila</taxon>
        <taxon>Apidae</taxon>
        <taxon>Melipona</taxon>
    </lineage>
</organism>
<feature type="region of interest" description="Disordered" evidence="1">
    <location>
        <begin position="26"/>
        <end position="57"/>
    </location>
</feature>
<feature type="compositionally biased region" description="Basic and acidic residues" evidence="1">
    <location>
        <begin position="47"/>
        <end position="57"/>
    </location>
</feature>
<dbReference type="EMBL" id="JAHYIQ010000001">
    <property type="protein sequence ID" value="KAK1137376.1"/>
    <property type="molecule type" value="Genomic_DNA"/>
</dbReference>
<protein>
    <submittedName>
        <fullName evidence="2">Uncharacterized protein</fullName>
    </submittedName>
</protein>
<reference evidence="2" key="1">
    <citation type="submission" date="2021-10" db="EMBL/GenBank/DDBJ databases">
        <title>Melipona bicolor Genome sequencing and assembly.</title>
        <authorList>
            <person name="Araujo N.S."/>
            <person name="Arias M.C."/>
        </authorList>
    </citation>
    <scope>NUCLEOTIDE SEQUENCE</scope>
    <source>
        <strain evidence="2">USP_2M_L1-L4_2017</strain>
        <tissue evidence="2">Whole body</tissue>
    </source>
</reference>
<gene>
    <name evidence="2" type="ORF">K0M31_001888</name>
</gene>
<comment type="caution">
    <text evidence="2">The sequence shown here is derived from an EMBL/GenBank/DDBJ whole genome shotgun (WGS) entry which is preliminary data.</text>
</comment>
<name>A0AA40KYB3_9HYME</name>
<keyword evidence="3" id="KW-1185">Reference proteome</keyword>
<sequence>MVSARMSRPARENPWMIQPWRRTKIEKRKGKMKRSESMDIANRKNIQKRENGGDGGG</sequence>